<sequence length="116" mass="12110" precursor="true">MITDVSKAMAILALCGGVLAGCDGIVNDRPTYAGVPFKAKAKAVNKKETLAVFTTAVSKAPRSLEGARLAAHHEGTRYCIENFGSSRIAWQINPLDTDVAVPLDGDTAVYGGTCTP</sequence>
<dbReference type="Proteomes" id="UP000236447">
    <property type="component" value="Chromosome"/>
</dbReference>
<reference evidence="2 3" key="2">
    <citation type="journal article" date="2017" name="Genome Biol. Evol.">
        <title>Trajectories and Drivers of Genome Evolution in Surface-Associated Marine Phaeobacter.</title>
        <authorList>
            <person name="Freese H.M."/>
            <person name="Sikorski J."/>
            <person name="Bunk B."/>
            <person name="Scheuner C."/>
            <person name="Meier-Kolthoff J.P."/>
            <person name="Sproer C."/>
            <person name="Gram L."/>
            <person name="Overmann J."/>
        </authorList>
    </citation>
    <scope>NUCLEOTIDE SEQUENCE [LARGE SCALE GENOMIC DNA]</scope>
    <source>
        <strain evidence="2 3">P88</strain>
    </source>
</reference>
<keyword evidence="1" id="KW-0732">Signal</keyword>
<reference evidence="2 3" key="1">
    <citation type="journal article" date="2017" name="Front. Microbiol.">
        <title>Phaeobacter piscinae sp. nov., a species of the Roseobacter group and potential aquaculture probiont.</title>
        <authorList>
            <person name="Sonnenschein E.C."/>
            <person name="Phippen C.B.W."/>
            <person name="Nielsen K.F."/>
            <person name="Mateiu R.V."/>
            <person name="Melchiorsen J."/>
            <person name="Gram L."/>
            <person name="Overmann J."/>
            <person name="Freese H.M."/>
        </authorList>
    </citation>
    <scope>NUCLEOTIDE SEQUENCE [LARGE SCALE GENOMIC DNA]</scope>
    <source>
        <strain evidence="2 3">P88</strain>
    </source>
</reference>
<dbReference type="EMBL" id="CP010725">
    <property type="protein sequence ID" value="AUQ98475.1"/>
    <property type="molecule type" value="Genomic_DNA"/>
</dbReference>
<feature type="chain" id="PRO_5014430211" description="Lipoprotein" evidence="1">
    <location>
        <begin position="21"/>
        <end position="116"/>
    </location>
</feature>
<accession>A0A2I7HMI9</accession>
<evidence type="ECO:0008006" key="4">
    <source>
        <dbReference type="Google" id="ProtNLM"/>
    </source>
</evidence>
<evidence type="ECO:0000313" key="2">
    <source>
        <dbReference type="EMBL" id="AUQ98475.1"/>
    </source>
</evidence>
<dbReference type="PROSITE" id="PS51257">
    <property type="entry name" value="PROKAR_LIPOPROTEIN"/>
    <property type="match status" value="1"/>
</dbReference>
<name>A0A2I7HMI9_9RHOB</name>
<dbReference type="AlphaFoldDB" id="A0A2I7HMI9"/>
<dbReference type="RefSeq" id="WP_102883246.1">
    <property type="nucleotide sequence ID" value="NZ_CP010629.1"/>
</dbReference>
<proteinExistence type="predicted"/>
<protein>
    <recommendedName>
        <fullName evidence="4">Lipoprotein</fullName>
    </recommendedName>
</protein>
<gene>
    <name evidence="2" type="ORF">PhaeoP88_01091</name>
</gene>
<evidence type="ECO:0000313" key="3">
    <source>
        <dbReference type="Proteomes" id="UP000236447"/>
    </source>
</evidence>
<organism evidence="2 3">
    <name type="scientific">Phaeobacter inhibens</name>
    <dbReference type="NCBI Taxonomy" id="221822"/>
    <lineage>
        <taxon>Bacteria</taxon>
        <taxon>Pseudomonadati</taxon>
        <taxon>Pseudomonadota</taxon>
        <taxon>Alphaproteobacteria</taxon>
        <taxon>Rhodobacterales</taxon>
        <taxon>Roseobacteraceae</taxon>
        <taxon>Phaeobacter</taxon>
    </lineage>
</organism>
<feature type="signal peptide" evidence="1">
    <location>
        <begin position="1"/>
        <end position="20"/>
    </location>
</feature>
<evidence type="ECO:0000256" key="1">
    <source>
        <dbReference type="SAM" id="SignalP"/>
    </source>
</evidence>